<dbReference type="OrthoDB" id="9809803at2"/>
<dbReference type="KEGG" id="pory:EJA05_10460"/>
<accession>A0A3S8USZ7</accession>
<protein>
    <submittedName>
        <fullName evidence="2">DUF1737 domain-containing protein</fullName>
    </submittedName>
</protein>
<name>A0A3S8USZ7_9PSED</name>
<dbReference type="Proteomes" id="UP000268230">
    <property type="component" value="Chromosome"/>
</dbReference>
<dbReference type="AlphaFoldDB" id="A0A3S8USZ7"/>
<dbReference type="EMBL" id="CP034338">
    <property type="protein sequence ID" value="AZL71430.1"/>
    <property type="molecule type" value="Genomic_DNA"/>
</dbReference>
<sequence>MTSSPPDGLPVYRLITGKDDASFCQRISQLLALGYKLHGSPSVTFDANLGHVIAAQAVLWPTVEE</sequence>
<organism evidence="2 3">
    <name type="scientific">Pseudomonas entomophila</name>
    <dbReference type="NCBI Taxonomy" id="312306"/>
    <lineage>
        <taxon>Bacteria</taxon>
        <taxon>Pseudomonadati</taxon>
        <taxon>Pseudomonadota</taxon>
        <taxon>Gammaproteobacteria</taxon>
        <taxon>Pseudomonadales</taxon>
        <taxon>Pseudomonadaceae</taxon>
        <taxon>Pseudomonas</taxon>
    </lineage>
</organism>
<dbReference type="Pfam" id="PF08410">
    <property type="entry name" value="DUF1737"/>
    <property type="match status" value="1"/>
</dbReference>
<feature type="domain" description="DUF1737" evidence="1">
    <location>
        <begin position="11"/>
        <end position="58"/>
    </location>
</feature>
<evidence type="ECO:0000313" key="2">
    <source>
        <dbReference type="EMBL" id="AZL71430.1"/>
    </source>
</evidence>
<evidence type="ECO:0000313" key="3">
    <source>
        <dbReference type="Proteomes" id="UP000268230"/>
    </source>
</evidence>
<gene>
    <name evidence="2" type="ORF">EJA05_10460</name>
</gene>
<evidence type="ECO:0000259" key="1">
    <source>
        <dbReference type="Pfam" id="PF08410"/>
    </source>
</evidence>
<reference evidence="2 3" key="1">
    <citation type="submission" date="2018-12" db="EMBL/GenBank/DDBJ databases">
        <authorList>
            <person name="Li S."/>
            <person name="Yang R."/>
            <person name="Chen G."/>
            <person name="Zou L."/>
            <person name="Zhang C."/>
            <person name="Chen Y."/>
            <person name="Liu Z."/>
            <person name="Li Y."/>
            <person name="Yan Y."/>
            <person name="Huang M."/>
            <person name="Chen T."/>
        </authorList>
    </citation>
    <scope>NUCLEOTIDE SEQUENCE [LARGE SCALE GENOMIC DNA]</scope>
    <source>
        <strain evidence="2 3">1257</strain>
    </source>
</reference>
<dbReference type="InterPro" id="IPR013619">
    <property type="entry name" value="DUF1737"/>
</dbReference>
<proteinExistence type="predicted"/>